<gene>
    <name evidence="1" type="ORF">D9757_012775</name>
</gene>
<dbReference type="Proteomes" id="UP000518752">
    <property type="component" value="Unassembled WGS sequence"/>
</dbReference>
<comment type="caution">
    <text evidence="1">The sequence shown here is derived from an EMBL/GenBank/DDBJ whole genome shotgun (WGS) entry which is preliminary data.</text>
</comment>
<accession>A0A8H5GKE3</accession>
<protein>
    <submittedName>
        <fullName evidence="1">Uncharacterized protein</fullName>
    </submittedName>
</protein>
<keyword evidence="2" id="KW-1185">Reference proteome</keyword>
<dbReference type="AlphaFoldDB" id="A0A8H5GKE3"/>
<organism evidence="1 2">
    <name type="scientific">Collybiopsis confluens</name>
    <dbReference type="NCBI Taxonomy" id="2823264"/>
    <lineage>
        <taxon>Eukaryota</taxon>
        <taxon>Fungi</taxon>
        <taxon>Dikarya</taxon>
        <taxon>Basidiomycota</taxon>
        <taxon>Agaricomycotina</taxon>
        <taxon>Agaricomycetes</taxon>
        <taxon>Agaricomycetidae</taxon>
        <taxon>Agaricales</taxon>
        <taxon>Marasmiineae</taxon>
        <taxon>Omphalotaceae</taxon>
        <taxon>Collybiopsis</taxon>
    </lineage>
</organism>
<evidence type="ECO:0000313" key="1">
    <source>
        <dbReference type="EMBL" id="KAF5366676.1"/>
    </source>
</evidence>
<proteinExistence type="predicted"/>
<evidence type="ECO:0000313" key="2">
    <source>
        <dbReference type="Proteomes" id="UP000518752"/>
    </source>
</evidence>
<reference evidence="1 2" key="1">
    <citation type="journal article" date="2020" name="ISME J.">
        <title>Uncovering the hidden diversity of litter-decomposition mechanisms in mushroom-forming fungi.</title>
        <authorList>
            <person name="Floudas D."/>
            <person name="Bentzer J."/>
            <person name="Ahren D."/>
            <person name="Johansson T."/>
            <person name="Persson P."/>
            <person name="Tunlid A."/>
        </authorList>
    </citation>
    <scope>NUCLEOTIDE SEQUENCE [LARGE SCALE GENOMIC DNA]</scope>
    <source>
        <strain evidence="1 2">CBS 406.79</strain>
    </source>
</reference>
<name>A0A8H5GKE3_9AGAR</name>
<dbReference type="EMBL" id="JAACJN010000150">
    <property type="protein sequence ID" value="KAF5366676.1"/>
    <property type="molecule type" value="Genomic_DNA"/>
</dbReference>
<sequence>MPQTLNFDSSASTESYDWMAAHWTFSADQIIKDQAASIEASECGSNVEDHDFDALSEESYDQQGVSTYADNA</sequence>